<organism evidence="8 9">
    <name type="scientific">Longivirga aurantiaca</name>
    <dbReference type="NCBI Taxonomy" id="1837743"/>
    <lineage>
        <taxon>Bacteria</taxon>
        <taxon>Bacillati</taxon>
        <taxon>Actinomycetota</taxon>
        <taxon>Actinomycetes</taxon>
        <taxon>Sporichthyales</taxon>
        <taxon>Sporichthyaceae</taxon>
        <taxon>Longivirga</taxon>
    </lineage>
</organism>
<feature type="transmembrane region" description="Helical" evidence="7">
    <location>
        <begin position="180"/>
        <end position="200"/>
    </location>
</feature>
<evidence type="ECO:0000256" key="3">
    <source>
        <dbReference type="ARBA" id="ARBA00022692"/>
    </source>
</evidence>
<feature type="transmembrane region" description="Helical" evidence="7">
    <location>
        <begin position="250"/>
        <end position="272"/>
    </location>
</feature>
<feature type="region of interest" description="Disordered" evidence="6">
    <location>
        <begin position="1"/>
        <end position="22"/>
    </location>
</feature>
<dbReference type="InterPro" id="IPR022791">
    <property type="entry name" value="L-PG_synthase/AglD"/>
</dbReference>
<comment type="subcellular location">
    <subcellularLocation>
        <location evidence="1">Cell membrane</location>
        <topology evidence="1">Multi-pass membrane protein</topology>
    </subcellularLocation>
</comment>
<dbReference type="EMBL" id="JBHSTI010000008">
    <property type="protein sequence ID" value="MFC6237511.1"/>
    <property type="molecule type" value="Genomic_DNA"/>
</dbReference>
<dbReference type="PANTHER" id="PTHR39087">
    <property type="entry name" value="UPF0104 MEMBRANE PROTEIN MJ1595"/>
    <property type="match status" value="1"/>
</dbReference>
<keyword evidence="9" id="KW-1185">Reference proteome</keyword>
<evidence type="ECO:0000313" key="8">
    <source>
        <dbReference type="EMBL" id="MFC6237511.1"/>
    </source>
</evidence>
<gene>
    <name evidence="8" type="ORF">ACFQGU_06450</name>
</gene>
<evidence type="ECO:0000256" key="1">
    <source>
        <dbReference type="ARBA" id="ARBA00004651"/>
    </source>
</evidence>
<reference evidence="9" key="1">
    <citation type="journal article" date="2019" name="Int. J. Syst. Evol. Microbiol.">
        <title>The Global Catalogue of Microorganisms (GCM) 10K type strain sequencing project: providing services to taxonomists for standard genome sequencing and annotation.</title>
        <authorList>
            <consortium name="The Broad Institute Genomics Platform"/>
            <consortium name="The Broad Institute Genome Sequencing Center for Infectious Disease"/>
            <person name="Wu L."/>
            <person name="Ma J."/>
        </authorList>
    </citation>
    <scope>NUCLEOTIDE SEQUENCE [LARGE SCALE GENOMIC DNA]</scope>
    <source>
        <strain evidence="9">CGMCC 4.7317</strain>
    </source>
</reference>
<evidence type="ECO:0000256" key="7">
    <source>
        <dbReference type="SAM" id="Phobius"/>
    </source>
</evidence>
<dbReference type="RefSeq" id="WP_386764874.1">
    <property type="nucleotide sequence ID" value="NZ_JBHSTI010000008.1"/>
</dbReference>
<feature type="transmembrane region" description="Helical" evidence="7">
    <location>
        <begin position="64"/>
        <end position="85"/>
    </location>
</feature>
<feature type="transmembrane region" description="Helical" evidence="7">
    <location>
        <begin position="307"/>
        <end position="323"/>
    </location>
</feature>
<protein>
    <submittedName>
        <fullName evidence="8">YbhN family protein</fullName>
    </submittedName>
</protein>
<keyword evidence="4 7" id="KW-1133">Transmembrane helix</keyword>
<keyword evidence="3 7" id="KW-0812">Transmembrane</keyword>
<evidence type="ECO:0000256" key="6">
    <source>
        <dbReference type="SAM" id="MobiDB-lite"/>
    </source>
</evidence>
<feature type="transmembrane region" description="Helical" evidence="7">
    <location>
        <begin position="335"/>
        <end position="356"/>
    </location>
</feature>
<proteinExistence type="predicted"/>
<evidence type="ECO:0000256" key="5">
    <source>
        <dbReference type="ARBA" id="ARBA00023136"/>
    </source>
</evidence>
<evidence type="ECO:0000256" key="4">
    <source>
        <dbReference type="ARBA" id="ARBA00022989"/>
    </source>
</evidence>
<keyword evidence="5 7" id="KW-0472">Membrane</keyword>
<dbReference type="NCBIfam" id="TIGR00374">
    <property type="entry name" value="flippase-like domain"/>
    <property type="match status" value="1"/>
</dbReference>
<evidence type="ECO:0000313" key="9">
    <source>
        <dbReference type="Proteomes" id="UP001596138"/>
    </source>
</evidence>
<keyword evidence="2" id="KW-1003">Cell membrane</keyword>
<feature type="transmembrane region" description="Helical" evidence="7">
    <location>
        <begin position="34"/>
        <end position="52"/>
    </location>
</feature>
<dbReference type="PANTHER" id="PTHR39087:SF2">
    <property type="entry name" value="UPF0104 MEMBRANE PROTEIN MJ1595"/>
    <property type="match status" value="1"/>
</dbReference>
<dbReference type="Pfam" id="PF03706">
    <property type="entry name" value="LPG_synthase_TM"/>
    <property type="match status" value="1"/>
</dbReference>
<name>A0ABW1SZ09_9ACTN</name>
<comment type="caution">
    <text evidence="8">The sequence shown here is derived from an EMBL/GenBank/DDBJ whole genome shotgun (WGS) entry which is preliminary data.</text>
</comment>
<sequence>MTSEPVGALGPSDPTPEDVDALVGSPPRSLGRRLLSGLLTYGVVALALWYLVKQLRSEGGIGDALALITPAQVALMCVLGVVNLATNWPPIVIALPGLRVREAAVTNTASAALSNTVPEGGAVATALNVAMLRSWGFTIRDITSEILVTGTWSQLTKYVLLSITLGVVVIQGTAPDGAGVWALVLVVLVAIAVVLLLLVLRSERFAVRLGRFVDSFLTRVTSWVRHPSHTRFADDVPRFRTGMVGLLRVCWGRLTVAMVVSLLTAGSILYIACVMQGLGGTVTWALAMTAYGLATFASLLVPTPGGLGVAEVVLTSVLAWAAPESAQAAVLAAVLLYRLATFLVPIPIGLVTYLYWRTSTAWRVDVDSKPVDLSAR</sequence>
<evidence type="ECO:0000256" key="2">
    <source>
        <dbReference type="ARBA" id="ARBA00022475"/>
    </source>
</evidence>
<dbReference type="Proteomes" id="UP001596138">
    <property type="component" value="Unassembled WGS sequence"/>
</dbReference>
<accession>A0ABW1SZ09</accession>